<dbReference type="InterPro" id="IPR004500">
    <property type="entry name" value="Pro-tRNA-synth_IIa_bac-type"/>
</dbReference>
<dbReference type="NCBIfam" id="TIGR00409">
    <property type="entry name" value="proS_fam_II"/>
    <property type="match status" value="1"/>
</dbReference>
<evidence type="ECO:0000256" key="9">
    <source>
        <dbReference type="ARBA" id="ARBA00047671"/>
    </source>
</evidence>
<dbReference type="Pfam" id="PF00587">
    <property type="entry name" value="tRNA-synt_2b"/>
    <property type="match status" value="1"/>
</dbReference>
<dbReference type="CDD" id="cd00861">
    <property type="entry name" value="ProRS_anticodon_short"/>
    <property type="match status" value="1"/>
</dbReference>
<comment type="similarity">
    <text evidence="10">Belongs to the class-II aminoacyl-tRNA synthetase family. ProS type 1 subfamily.</text>
</comment>
<dbReference type="EMBL" id="OCND01000009">
    <property type="protein sequence ID" value="SOD56195.1"/>
    <property type="molecule type" value="Genomic_DNA"/>
</dbReference>
<dbReference type="InterPro" id="IPR044140">
    <property type="entry name" value="ProRS_anticodon_short"/>
</dbReference>
<comment type="subunit">
    <text evidence="2 10">Homodimer.</text>
</comment>
<dbReference type="InterPro" id="IPR036754">
    <property type="entry name" value="YbaK/aa-tRNA-synt-asso_dom_sf"/>
</dbReference>
<evidence type="ECO:0000256" key="3">
    <source>
        <dbReference type="ARBA" id="ARBA00022490"/>
    </source>
</evidence>
<dbReference type="SUPFAM" id="SSF52954">
    <property type="entry name" value="Class II aaRS ABD-related"/>
    <property type="match status" value="1"/>
</dbReference>
<dbReference type="CDD" id="cd04334">
    <property type="entry name" value="ProRS-INS"/>
    <property type="match status" value="1"/>
</dbReference>
<accession>A0A286DC08</accession>
<dbReference type="InterPro" id="IPR004154">
    <property type="entry name" value="Anticodon-bd"/>
</dbReference>
<dbReference type="InterPro" id="IPR036621">
    <property type="entry name" value="Anticodon-bd_dom_sf"/>
</dbReference>
<dbReference type="Gene3D" id="3.40.50.800">
    <property type="entry name" value="Anticodon-binding domain"/>
    <property type="match status" value="1"/>
</dbReference>
<keyword evidence="4 10" id="KW-0436">Ligase</keyword>
<evidence type="ECO:0000256" key="6">
    <source>
        <dbReference type="ARBA" id="ARBA00022840"/>
    </source>
</evidence>
<keyword evidence="7 10" id="KW-0648">Protein biosynthesis</keyword>
<proteinExistence type="inferred from homology"/>
<dbReference type="CDD" id="cd00779">
    <property type="entry name" value="ProRS_core_prok"/>
    <property type="match status" value="1"/>
</dbReference>
<dbReference type="PRINTS" id="PR01046">
    <property type="entry name" value="TRNASYNTHPRO"/>
</dbReference>
<evidence type="ECO:0000256" key="1">
    <source>
        <dbReference type="ARBA" id="ARBA00004496"/>
    </source>
</evidence>
<dbReference type="PANTHER" id="PTHR42753:SF2">
    <property type="entry name" value="PROLINE--TRNA LIGASE"/>
    <property type="match status" value="1"/>
</dbReference>
<name>A0A286DC08_9GAMM</name>
<protein>
    <recommendedName>
        <fullName evidence="10">Proline--tRNA ligase</fullName>
        <ecNumber evidence="10">6.1.1.15</ecNumber>
    </recommendedName>
    <alternativeName>
        <fullName evidence="10">Prolyl-tRNA synthetase</fullName>
        <shortName evidence="10">ProRS</shortName>
    </alternativeName>
</protein>
<dbReference type="GO" id="GO:0004827">
    <property type="term" value="F:proline-tRNA ligase activity"/>
    <property type="evidence" value="ECO:0007669"/>
    <property type="project" value="UniProtKB-UniRule"/>
</dbReference>
<dbReference type="InterPro" id="IPR007214">
    <property type="entry name" value="YbaK/aa-tRNA-synth-assoc-dom"/>
</dbReference>
<keyword evidence="5 10" id="KW-0547">Nucleotide-binding</keyword>
<organism evidence="12 13">
    <name type="scientific">Pseudoxanthomonas wuyuanensis</name>
    <dbReference type="NCBI Taxonomy" id="1073196"/>
    <lineage>
        <taxon>Bacteria</taxon>
        <taxon>Pseudomonadati</taxon>
        <taxon>Pseudomonadota</taxon>
        <taxon>Gammaproteobacteria</taxon>
        <taxon>Lysobacterales</taxon>
        <taxon>Lysobacteraceae</taxon>
        <taxon>Pseudoxanthomonas</taxon>
    </lineage>
</organism>
<comment type="domain">
    <text evidence="10">Consists of three domains: the N-terminal catalytic domain, the editing domain and the C-terminal anticodon-binding domain.</text>
</comment>
<comment type="subcellular location">
    <subcellularLocation>
        <location evidence="1 10">Cytoplasm</location>
    </subcellularLocation>
</comment>
<comment type="catalytic activity">
    <reaction evidence="9 10">
        <text>tRNA(Pro) + L-proline + ATP = L-prolyl-tRNA(Pro) + AMP + diphosphate</text>
        <dbReference type="Rhea" id="RHEA:14305"/>
        <dbReference type="Rhea" id="RHEA-COMP:9700"/>
        <dbReference type="Rhea" id="RHEA-COMP:9702"/>
        <dbReference type="ChEBI" id="CHEBI:30616"/>
        <dbReference type="ChEBI" id="CHEBI:33019"/>
        <dbReference type="ChEBI" id="CHEBI:60039"/>
        <dbReference type="ChEBI" id="CHEBI:78442"/>
        <dbReference type="ChEBI" id="CHEBI:78532"/>
        <dbReference type="ChEBI" id="CHEBI:456215"/>
        <dbReference type="EC" id="6.1.1.15"/>
    </reaction>
</comment>
<dbReference type="InterPro" id="IPR045864">
    <property type="entry name" value="aa-tRNA-synth_II/BPL/LPL"/>
</dbReference>
<sequence length="564" mass="62287">MRLSRFHLRTTKETPADAELVSHRLMLRAGMIRKLASGLYTWSPLGLRVLRKVEAIVREEMDRAGAVEMQMPTIQPRELWQESGRWEKFGDQLLKIKDRKEAEYCYSPTAEEAVTDFARQELSSYKQLPVNFYQIQTKFRDEIRPRFGVMRAREFLMKDAYSFHITNEDLVREYRNMHAAYSRVFSRLGLDFRAVQADSGAIGGDASQEFHVLADSGEDAIAFSTGSDYAANVETAQAAAPGPRPAAGEDMRKVATPTQKTCEEVAALLGIALQRTVKSVALMTDDGFVLALVRGDHMVNEIKLAKVPGLADYRLASEAEIAEYLGSEPGFLGPLNAIKPIRVVADRDVAAMADFVVGANERGFHIAGVNWARDLPEPDRVADIRNVVEGERAQDGGQIRIVRGIEVGHVFQLGRKYSESMQFTVLDENGKAAVPAMGCYGIGISRIVAAAIEQNHDDNGIIWPEPMAPWTVAICTINPKGDAAVNDAAQQLFDELQAAGIDAVMDDRGLRPGPMFADIELIGIPHRIVVSERGLAAGAFEYRARRAENAENLSREQLLARLAG</sequence>
<dbReference type="EC" id="6.1.1.15" evidence="10"/>
<evidence type="ECO:0000313" key="12">
    <source>
        <dbReference type="EMBL" id="SOD56195.1"/>
    </source>
</evidence>
<evidence type="ECO:0000259" key="11">
    <source>
        <dbReference type="PROSITE" id="PS50862"/>
    </source>
</evidence>
<comment type="function">
    <text evidence="10">Catalyzes the attachment of proline to tRNA(Pro) in a two-step reaction: proline is first activated by ATP to form Pro-AMP and then transferred to the acceptor end of tRNA(Pro). As ProRS can inadvertently accommodate and process non-cognate amino acids such as alanine and cysteine, to avoid such errors it has two additional distinct editing activities against alanine. One activity is designated as 'pretransfer' editing and involves the tRNA(Pro)-independent hydrolysis of activated Ala-AMP. The other activity is designated 'posttransfer' editing and involves deacylation of mischarged Ala-tRNA(Pro). The misacylated Cys-tRNA(Pro) is not edited by ProRS.</text>
</comment>
<dbReference type="NCBIfam" id="NF006625">
    <property type="entry name" value="PRK09194.1"/>
    <property type="match status" value="1"/>
</dbReference>
<dbReference type="InterPro" id="IPR033730">
    <property type="entry name" value="ProRS_core_prok"/>
</dbReference>
<dbReference type="SUPFAM" id="SSF55681">
    <property type="entry name" value="Class II aaRS and biotin synthetases"/>
    <property type="match status" value="1"/>
</dbReference>
<dbReference type="Pfam" id="PF04073">
    <property type="entry name" value="tRNA_edit"/>
    <property type="match status" value="1"/>
</dbReference>
<dbReference type="InterPro" id="IPR006195">
    <property type="entry name" value="aa-tRNA-synth_II"/>
</dbReference>
<dbReference type="PANTHER" id="PTHR42753">
    <property type="entry name" value="MITOCHONDRIAL RIBOSOME PROTEIN L39/PROLYL-TRNA LIGASE FAMILY MEMBER"/>
    <property type="match status" value="1"/>
</dbReference>
<evidence type="ECO:0000256" key="8">
    <source>
        <dbReference type="ARBA" id="ARBA00023146"/>
    </source>
</evidence>
<dbReference type="InterPro" id="IPR002316">
    <property type="entry name" value="Pro-tRNA-ligase_IIa"/>
</dbReference>
<feature type="domain" description="Aminoacyl-transfer RNA synthetases class-II family profile" evidence="11">
    <location>
        <begin position="38"/>
        <end position="464"/>
    </location>
</feature>
<dbReference type="GO" id="GO:0006433">
    <property type="term" value="P:prolyl-tRNA aminoacylation"/>
    <property type="evidence" value="ECO:0007669"/>
    <property type="project" value="UniProtKB-UniRule"/>
</dbReference>
<keyword evidence="13" id="KW-1185">Reference proteome</keyword>
<dbReference type="AlphaFoldDB" id="A0A286DC08"/>
<dbReference type="GO" id="GO:0005524">
    <property type="term" value="F:ATP binding"/>
    <property type="evidence" value="ECO:0007669"/>
    <property type="project" value="UniProtKB-UniRule"/>
</dbReference>
<gene>
    <name evidence="10" type="primary">proS</name>
    <name evidence="12" type="ORF">SAMN06296416_10910</name>
</gene>
<dbReference type="Proteomes" id="UP000219374">
    <property type="component" value="Unassembled WGS sequence"/>
</dbReference>
<evidence type="ECO:0000256" key="10">
    <source>
        <dbReference type="HAMAP-Rule" id="MF_01569"/>
    </source>
</evidence>
<evidence type="ECO:0000256" key="7">
    <source>
        <dbReference type="ARBA" id="ARBA00022917"/>
    </source>
</evidence>
<dbReference type="HAMAP" id="MF_01569">
    <property type="entry name" value="Pro_tRNA_synth_type1"/>
    <property type="match status" value="1"/>
</dbReference>
<dbReference type="GO" id="GO:0005829">
    <property type="term" value="C:cytosol"/>
    <property type="evidence" value="ECO:0007669"/>
    <property type="project" value="TreeGrafter"/>
</dbReference>
<keyword evidence="8 10" id="KW-0030">Aminoacyl-tRNA synthetase</keyword>
<keyword evidence="6 10" id="KW-0067">ATP-binding</keyword>
<dbReference type="Gene3D" id="3.90.960.10">
    <property type="entry name" value="YbaK/aminoacyl-tRNA synthetase-associated domain"/>
    <property type="match status" value="1"/>
</dbReference>
<dbReference type="InterPro" id="IPR002314">
    <property type="entry name" value="aa-tRNA-synt_IIb"/>
</dbReference>
<dbReference type="RefSeq" id="WP_097123026.1">
    <property type="nucleotide sequence ID" value="NZ_OCND01000009.1"/>
</dbReference>
<evidence type="ECO:0000256" key="4">
    <source>
        <dbReference type="ARBA" id="ARBA00022598"/>
    </source>
</evidence>
<dbReference type="FunFam" id="3.30.930.10:FF:000012">
    <property type="entry name" value="Proline--tRNA ligase"/>
    <property type="match status" value="1"/>
</dbReference>
<reference evidence="12 13" key="1">
    <citation type="submission" date="2017-09" db="EMBL/GenBank/DDBJ databases">
        <authorList>
            <person name="Ehlers B."/>
            <person name="Leendertz F.H."/>
        </authorList>
    </citation>
    <scope>NUCLEOTIDE SEQUENCE [LARGE SCALE GENOMIC DNA]</scope>
    <source>
        <strain evidence="12 13">CGMCC 1.10978</strain>
    </source>
</reference>
<dbReference type="Pfam" id="PF03129">
    <property type="entry name" value="HGTP_anticodon"/>
    <property type="match status" value="1"/>
</dbReference>
<dbReference type="InterPro" id="IPR050062">
    <property type="entry name" value="Pro-tRNA_synthetase"/>
</dbReference>
<evidence type="ECO:0000256" key="2">
    <source>
        <dbReference type="ARBA" id="ARBA00011738"/>
    </source>
</evidence>
<keyword evidence="3 10" id="KW-0963">Cytoplasm</keyword>
<dbReference type="OrthoDB" id="9809052at2"/>
<dbReference type="PROSITE" id="PS50862">
    <property type="entry name" value="AA_TRNA_LIGASE_II"/>
    <property type="match status" value="1"/>
</dbReference>
<dbReference type="GO" id="GO:0002161">
    <property type="term" value="F:aminoacyl-tRNA deacylase activity"/>
    <property type="evidence" value="ECO:0007669"/>
    <property type="project" value="InterPro"/>
</dbReference>
<dbReference type="SUPFAM" id="SSF55826">
    <property type="entry name" value="YbaK/ProRS associated domain"/>
    <property type="match status" value="1"/>
</dbReference>
<dbReference type="Gene3D" id="3.30.930.10">
    <property type="entry name" value="Bira Bifunctional Protein, Domain 2"/>
    <property type="match status" value="2"/>
</dbReference>
<evidence type="ECO:0000313" key="13">
    <source>
        <dbReference type="Proteomes" id="UP000219374"/>
    </source>
</evidence>
<dbReference type="InterPro" id="IPR023717">
    <property type="entry name" value="Pro-tRNA-Synthase_IIa_type1"/>
</dbReference>
<evidence type="ECO:0000256" key="5">
    <source>
        <dbReference type="ARBA" id="ARBA00022741"/>
    </source>
</evidence>